<proteinExistence type="predicted"/>
<dbReference type="AlphaFoldDB" id="A0A1I7XV44"/>
<reference evidence="3" key="1">
    <citation type="submission" date="2016-11" db="UniProtKB">
        <authorList>
            <consortium name="WormBaseParasite"/>
        </authorList>
    </citation>
    <scope>IDENTIFICATION</scope>
</reference>
<protein>
    <submittedName>
        <fullName evidence="3">DAZ-associated protein 2</fullName>
    </submittedName>
</protein>
<sequence length="235" mass="25301">MKQPPSNPVPFDSFVTPSGPPMNPSALQYPTGTYPGASLPTVTEGVAQQGPRTAQNPVLPSYPGLSSTLPHSRTFSSAPQQSVFPSVQSVPSLDQVQAGQPQMYFPIQPLLSNSTSVPYGLSSPVMVSPYATLQLNIPNVDPNNPEAAASLTRSLDQYNQQLIRSQLDQAQQSAQVAGCQVQLLRDQLTISDPPAVECQSRTVRTSSMLGSTIATSRVEDHERDTAEHHTRECVY</sequence>
<dbReference type="WBParaSite" id="Hba_21629">
    <property type="protein sequence ID" value="Hba_21629"/>
    <property type="gene ID" value="Hba_21629"/>
</dbReference>
<feature type="compositionally biased region" description="Polar residues" evidence="1">
    <location>
        <begin position="50"/>
        <end position="74"/>
    </location>
</feature>
<keyword evidence="2" id="KW-1185">Reference proteome</keyword>
<organism evidence="2 3">
    <name type="scientific">Heterorhabditis bacteriophora</name>
    <name type="common">Entomopathogenic nematode worm</name>
    <dbReference type="NCBI Taxonomy" id="37862"/>
    <lineage>
        <taxon>Eukaryota</taxon>
        <taxon>Metazoa</taxon>
        <taxon>Ecdysozoa</taxon>
        <taxon>Nematoda</taxon>
        <taxon>Chromadorea</taxon>
        <taxon>Rhabditida</taxon>
        <taxon>Rhabditina</taxon>
        <taxon>Rhabditomorpha</taxon>
        <taxon>Strongyloidea</taxon>
        <taxon>Heterorhabditidae</taxon>
        <taxon>Heterorhabditis</taxon>
    </lineage>
</organism>
<evidence type="ECO:0000256" key="1">
    <source>
        <dbReference type="SAM" id="MobiDB-lite"/>
    </source>
</evidence>
<accession>A0A1I7XV44</accession>
<evidence type="ECO:0000313" key="2">
    <source>
        <dbReference type="Proteomes" id="UP000095283"/>
    </source>
</evidence>
<name>A0A1I7XV44_HETBA</name>
<feature type="region of interest" description="Disordered" evidence="1">
    <location>
        <begin position="1"/>
        <end position="77"/>
    </location>
</feature>
<evidence type="ECO:0000313" key="3">
    <source>
        <dbReference type="WBParaSite" id="Hba_21629"/>
    </source>
</evidence>
<dbReference type="Proteomes" id="UP000095283">
    <property type="component" value="Unplaced"/>
</dbReference>